<feature type="region of interest" description="Disordered" evidence="1">
    <location>
        <begin position="1"/>
        <end position="60"/>
    </location>
</feature>
<evidence type="ECO:0000256" key="1">
    <source>
        <dbReference type="SAM" id="MobiDB-lite"/>
    </source>
</evidence>
<dbReference type="AlphaFoldDB" id="A0A067S5W1"/>
<gene>
    <name evidence="2" type="ORF">GALMADRAFT_148838</name>
</gene>
<reference evidence="3" key="1">
    <citation type="journal article" date="2014" name="Proc. Natl. Acad. Sci. U.S.A.">
        <title>Extensive sampling of basidiomycete genomes demonstrates inadequacy of the white-rot/brown-rot paradigm for wood decay fungi.</title>
        <authorList>
            <person name="Riley R."/>
            <person name="Salamov A.A."/>
            <person name="Brown D.W."/>
            <person name="Nagy L.G."/>
            <person name="Floudas D."/>
            <person name="Held B.W."/>
            <person name="Levasseur A."/>
            <person name="Lombard V."/>
            <person name="Morin E."/>
            <person name="Otillar R."/>
            <person name="Lindquist E.A."/>
            <person name="Sun H."/>
            <person name="LaButti K.M."/>
            <person name="Schmutz J."/>
            <person name="Jabbour D."/>
            <person name="Luo H."/>
            <person name="Baker S.E."/>
            <person name="Pisabarro A.G."/>
            <person name="Walton J.D."/>
            <person name="Blanchette R.A."/>
            <person name="Henrissat B."/>
            <person name="Martin F."/>
            <person name="Cullen D."/>
            <person name="Hibbett D.S."/>
            <person name="Grigoriev I.V."/>
        </authorList>
    </citation>
    <scope>NUCLEOTIDE SEQUENCE [LARGE SCALE GENOMIC DNA]</scope>
    <source>
        <strain evidence="3">CBS 339.88</strain>
    </source>
</reference>
<accession>A0A067S5W1</accession>
<feature type="compositionally biased region" description="Basic and acidic residues" evidence="1">
    <location>
        <begin position="26"/>
        <end position="39"/>
    </location>
</feature>
<evidence type="ECO:0000313" key="2">
    <source>
        <dbReference type="EMBL" id="KDR65262.1"/>
    </source>
</evidence>
<dbReference type="EMBL" id="KL142466">
    <property type="protein sequence ID" value="KDR65262.1"/>
    <property type="molecule type" value="Genomic_DNA"/>
</dbReference>
<keyword evidence="3" id="KW-1185">Reference proteome</keyword>
<dbReference type="Proteomes" id="UP000027222">
    <property type="component" value="Unassembled WGS sequence"/>
</dbReference>
<sequence>MASTRPGAGVRATTDLGGEETPAEAEDGRQRRGQWEQVRRLSIGVTSTTTNSPTPPSATRPFTPCYGEHARAFVTALFHATLLLSPLSLSTLVRPADLRTTAALRSETRCPTGSPGPPLGSLPTPYGHPFCRRWPPPVLLNSRDPIRVAWTRQTPCVGTPAAARFPTAYPPTPNVPQVLGLLAVPLSVEHGAVKTKAMAAAAALVPLSLEHGMGAATTRGAAAAATVFALLLLLGYTGDSAAAAFQLLLLGYEEERETNFRLLRLPSPDLLSSPHARLPWVFHARRHLTPLRTPHTRPPSRPCVGLLRARPRRSEPDACVSVAYALALVVQT</sequence>
<protein>
    <submittedName>
        <fullName evidence="2">Uncharacterized protein</fullName>
    </submittedName>
</protein>
<dbReference type="HOGENOM" id="CLU_836896_0_0_1"/>
<evidence type="ECO:0000313" key="3">
    <source>
        <dbReference type="Proteomes" id="UP000027222"/>
    </source>
</evidence>
<name>A0A067S5W1_GALM3</name>
<proteinExistence type="predicted"/>
<organism evidence="2 3">
    <name type="scientific">Galerina marginata (strain CBS 339.88)</name>
    <dbReference type="NCBI Taxonomy" id="685588"/>
    <lineage>
        <taxon>Eukaryota</taxon>
        <taxon>Fungi</taxon>
        <taxon>Dikarya</taxon>
        <taxon>Basidiomycota</taxon>
        <taxon>Agaricomycotina</taxon>
        <taxon>Agaricomycetes</taxon>
        <taxon>Agaricomycetidae</taxon>
        <taxon>Agaricales</taxon>
        <taxon>Agaricineae</taxon>
        <taxon>Strophariaceae</taxon>
        <taxon>Galerina</taxon>
    </lineage>
</organism>